<dbReference type="NCBIfam" id="TIGR02532">
    <property type="entry name" value="IV_pilin_GFxxxE"/>
    <property type="match status" value="1"/>
</dbReference>
<dbReference type="EMBL" id="CP036425">
    <property type="protein sequence ID" value="QDU32140.1"/>
    <property type="molecule type" value="Genomic_DNA"/>
</dbReference>
<proteinExistence type="predicted"/>
<dbReference type="KEGG" id="pcor:KS4_01690"/>
<protein>
    <recommendedName>
        <fullName evidence="4">Prepilin-type N-terminal cleavage/methylation domain-containing protein</fullName>
    </recommendedName>
</protein>
<keyword evidence="1" id="KW-0812">Transmembrane</keyword>
<organism evidence="2 3">
    <name type="scientific">Poriferisphaera corsica</name>
    <dbReference type="NCBI Taxonomy" id="2528020"/>
    <lineage>
        <taxon>Bacteria</taxon>
        <taxon>Pseudomonadati</taxon>
        <taxon>Planctomycetota</taxon>
        <taxon>Phycisphaerae</taxon>
        <taxon>Phycisphaerales</taxon>
        <taxon>Phycisphaeraceae</taxon>
        <taxon>Poriferisphaera</taxon>
    </lineage>
</organism>
<sequence>MSRESRNGVWDGFTLIELLVVISIIALLIGILLPALGAARKTAMAVKCNSMLRQFNTGNYMYATDSDGWKVPTHAPWDTSNQLRWIINKSFSSYVASAADYKSTGSEGWTAEYFCPEATSAIEGDNYWDEPSIYFSYTMNASDWHWYNALGKMDEYPHSSGSWKGAFRMSSVKVPTEVIFMADGFSDAFVSPAEDRYVSETYHSWSSSKGAQLADQAKGSGTIGYRHPGNSANLAFLDGHNESMSVEVLAEDYKKYFYDIDQRKTAPDSIGRNVPHPRP</sequence>
<gene>
    <name evidence="2" type="ORF">KS4_01690</name>
</gene>
<keyword evidence="1" id="KW-1133">Transmembrane helix</keyword>
<dbReference type="OrthoDB" id="279149at2"/>
<dbReference type="RefSeq" id="WP_145081300.1">
    <property type="nucleotide sequence ID" value="NZ_CP036425.1"/>
</dbReference>
<dbReference type="AlphaFoldDB" id="A0A517YPI8"/>
<evidence type="ECO:0008006" key="4">
    <source>
        <dbReference type="Google" id="ProtNLM"/>
    </source>
</evidence>
<dbReference type="Proteomes" id="UP000317369">
    <property type="component" value="Chromosome"/>
</dbReference>
<dbReference type="PANTHER" id="PTHR30093:SF2">
    <property type="entry name" value="TYPE II SECRETION SYSTEM PROTEIN H"/>
    <property type="match status" value="1"/>
</dbReference>
<keyword evidence="1" id="KW-0472">Membrane</keyword>
<feature type="transmembrane region" description="Helical" evidence="1">
    <location>
        <begin position="12"/>
        <end position="37"/>
    </location>
</feature>
<evidence type="ECO:0000313" key="3">
    <source>
        <dbReference type="Proteomes" id="UP000317369"/>
    </source>
</evidence>
<dbReference type="SUPFAM" id="SSF54523">
    <property type="entry name" value="Pili subunits"/>
    <property type="match status" value="1"/>
</dbReference>
<keyword evidence="3" id="KW-1185">Reference proteome</keyword>
<dbReference type="InterPro" id="IPR045584">
    <property type="entry name" value="Pilin-like"/>
</dbReference>
<dbReference type="PANTHER" id="PTHR30093">
    <property type="entry name" value="GENERAL SECRETION PATHWAY PROTEIN G"/>
    <property type="match status" value="1"/>
</dbReference>
<evidence type="ECO:0000313" key="2">
    <source>
        <dbReference type="EMBL" id="QDU32140.1"/>
    </source>
</evidence>
<accession>A0A517YPI8</accession>
<name>A0A517YPI8_9BACT</name>
<dbReference type="Gene3D" id="3.30.700.10">
    <property type="entry name" value="Glycoprotein, Type 4 Pilin"/>
    <property type="match status" value="1"/>
</dbReference>
<evidence type="ECO:0000256" key="1">
    <source>
        <dbReference type="SAM" id="Phobius"/>
    </source>
</evidence>
<reference evidence="2 3" key="1">
    <citation type="submission" date="2019-02" db="EMBL/GenBank/DDBJ databases">
        <title>Deep-cultivation of Planctomycetes and their phenomic and genomic characterization uncovers novel biology.</title>
        <authorList>
            <person name="Wiegand S."/>
            <person name="Jogler M."/>
            <person name="Boedeker C."/>
            <person name="Pinto D."/>
            <person name="Vollmers J."/>
            <person name="Rivas-Marin E."/>
            <person name="Kohn T."/>
            <person name="Peeters S.H."/>
            <person name="Heuer A."/>
            <person name="Rast P."/>
            <person name="Oberbeckmann S."/>
            <person name="Bunk B."/>
            <person name="Jeske O."/>
            <person name="Meyerdierks A."/>
            <person name="Storesund J.E."/>
            <person name="Kallscheuer N."/>
            <person name="Luecker S."/>
            <person name="Lage O.M."/>
            <person name="Pohl T."/>
            <person name="Merkel B.J."/>
            <person name="Hornburger P."/>
            <person name="Mueller R.-W."/>
            <person name="Bruemmer F."/>
            <person name="Labrenz M."/>
            <person name="Spormann A.M."/>
            <person name="Op den Camp H."/>
            <person name="Overmann J."/>
            <person name="Amann R."/>
            <person name="Jetten M.S.M."/>
            <person name="Mascher T."/>
            <person name="Medema M.H."/>
            <person name="Devos D.P."/>
            <person name="Kaster A.-K."/>
            <person name="Ovreas L."/>
            <person name="Rohde M."/>
            <person name="Galperin M.Y."/>
            <person name="Jogler C."/>
        </authorList>
    </citation>
    <scope>NUCLEOTIDE SEQUENCE [LARGE SCALE GENOMIC DNA]</scope>
    <source>
        <strain evidence="2 3">KS4</strain>
    </source>
</reference>
<dbReference type="Pfam" id="PF07963">
    <property type="entry name" value="N_methyl"/>
    <property type="match status" value="1"/>
</dbReference>
<dbReference type="InterPro" id="IPR012902">
    <property type="entry name" value="N_methyl_site"/>
</dbReference>